<accession>A0A1H8MCX1</accession>
<dbReference type="RefSeq" id="WP_091496517.1">
    <property type="nucleotide sequence ID" value="NZ_FODJ01000004.1"/>
</dbReference>
<gene>
    <name evidence="2" type="ORF">SAMN04488134_104114</name>
</gene>
<feature type="domain" description="N-acetyltransferase" evidence="1">
    <location>
        <begin position="2"/>
        <end position="167"/>
    </location>
</feature>
<dbReference type="OrthoDB" id="9795206at2"/>
<dbReference type="STRING" id="872970.SAMN04488134_104114"/>
<sequence length="186" mass="21708">MIKLEYFNESDFPQFIKWCEQMTEAELFQWAGSELVHPIHYEKLKAYIEGANSAYSERYIYRVVDLKLNKVIGHLQLAAVNHSQSNARISRVLIADKSLRGKGYGQQIILRACRIIFDQFGLHRASLGVFDFNVSAVKCYEKIGFKQEGLLREARKVGDVYWNLYEMGMLEHEWMSIKSSWEDTVK</sequence>
<dbReference type="EMBL" id="FODJ01000004">
    <property type="protein sequence ID" value="SEO15144.1"/>
    <property type="molecule type" value="Genomic_DNA"/>
</dbReference>
<name>A0A1H8MCX1_9BACI</name>
<dbReference type="SUPFAM" id="SSF55729">
    <property type="entry name" value="Acyl-CoA N-acyltransferases (Nat)"/>
    <property type="match status" value="1"/>
</dbReference>
<dbReference type="Gene3D" id="3.40.630.30">
    <property type="match status" value="1"/>
</dbReference>
<evidence type="ECO:0000313" key="2">
    <source>
        <dbReference type="EMBL" id="SEO15144.1"/>
    </source>
</evidence>
<dbReference type="PROSITE" id="PS51186">
    <property type="entry name" value="GNAT"/>
    <property type="match status" value="1"/>
</dbReference>
<evidence type="ECO:0000259" key="1">
    <source>
        <dbReference type="PROSITE" id="PS51186"/>
    </source>
</evidence>
<evidence type="ECO:0000313" key="3">
    <source>
        <dbReference type="Proteomes" id="UP000199300"/>
    </source>
</evidence>
<organism evidence="2 3">
    <name type="scientific">Amphibacillus marinus</name>
    <dbReference type="NCBI Taxonomy" id="872970"/>
    <lineage>
        <taxon>Bacteria</taxon>
        <taxon>Bacillati</taxon>
        <taxon>Bacillota</taxon>
        <taxon>Bacilli</taxon>
        <taxon>Bacillales</taxon>
        <taxon>Bacillaceae</taxon>
        <taxon>Amphibacillus</taxon>
    </lineage>
</organism>
<protein>
    <submittedName>
        <fullName evidence="2">Protein N-acetyltransferase, RimJ/RimL family</fullName>
    </submittedName>
</protein>
<dbReference type="PANTHER" id="PTHR43415">
    <property type="entry name" value="SPERMIDINE N(1)-ACETYLTRANSFERASE"/>
    <property type="match status" value="1"/>
</dbReference>
<reference evidence="2 3" key="1">
    <citation type="submission" date="2016-10" db="EMBL/GenBank/DDBJ databases">
        <authorList>
            <person name="de Groot N.N."/>
        </authorList>
    </citation>
    <scope>NUCLEOTIDE SEQUENCE [LARGE SCALE GENOMIC DNA]</scope>
    <source>
        <strain evidence="2 3">CGMCC 1.10434</strain>
    </source>
</reference>
<proteinExistence type="predicted"/>
<keyword evidence="2" id="KW-0808">Transferase</keyword>
<dbReference type="AlphaFoldDB" id="A0A1H8MCX1"/>
<dbReference type="PANTHER" id="PTHR43415:SF5">
    <property type="entry name" value="ACETYLTRANSFERASE"/>
    <property type="match status" value="1"/>
</dbReference>
<keyword evidence="3" id="KW-1185">Reference proteome</keyword>
<dbReference type="Pfam" id="PF00583">
    <property type="entry name" value="Acetyltransf_1"/>
    <property type="match status" value="1"/>
</dbReference>
<dbReference type="InterPro" id="IPR016181">
    <property type="entry name" value="Acyl_CoA_acyltransferase"/>
</dbReference>
<dbReference type="InterPro" id="IPR000182">
    <property type="entry name" value="GNAT_dom"/>
</dbReference>
<dbReference type="GO" id="GO:0016747">
    <property type="term" value="F:acyltransferase activity, transferring groups other than amino-acyl groups"/>
    <property type="evidence" value="ECO:0007669"/>
    <property type="project" value="InterPro"/>
</dbReference>
<dbReference type="Proteomes" id="UP000199300">
    <property type="component" value="Unassembled WGS sequence"/>
</dbReference>